<accession>A0A096AIK9</accession>
<comment type="similarity">
    <text evidence="1">Belongs to the nitroreductase family.</text>
</comment>
<dbReference type="Gene3D" id="3.30.70.20">
    <property type="match status" value="1"/>
</dbReference>
<comment type="caution">
    <text evidence="7">The sequence shown here is derived from an EMBL/GenBank/DDBJ whole genome shotgun (WGS) entry which is preliminary data.</text>
</comment>
<proteinExistence type="inferred from homology"/>
<keyword evidence="8" id="KW-1185">Reference proteome</keyword>
<keyword evidence="4" id="KW-0408">Iron</keyword>
<feature type="domain" description="4Fe-4S ferredoxin-type" evidence="6">
    <location>
        <begin position="1"/>
        <end position="30"/>
    </location>
</feature>
<dbReference type="Gene3D" id="3.40.109.10">
    <property type="entry name" value="NADH Oxidase"/>
    <property type="match status" value="1"/>
</dbReference>
<dbReference type="PANTHER" id="PTHR43673:SF10">
    <property type="entry name" value="NADH DEHYDROGENASE_NAD(P)H NITROREDUCTASE XCC3605-RELATED"/>
    <property type="match status" value="1"/>
</dbReference>
<name>A0A096AIK9_9FIRM</name>
<feature type="domain" description="4Fe-4S ferredoxin-type" evidence="6">
    <location>
        <begin position="39"/>
        <end position="59"/>
    </location>
</feature>
<keyword evidence="3" id="KW-0560">Oxidoreductase</keyword>
<dbReference type="GO" id="GO:0051536">
    <property type="term" value="F:iron-sulfur cluster binding"/>
    <property type="evidence" value="ECO:0007669"/>
    <property type="project" value="UniProtKB-KW"/>
</dbReference>
<dbReference type="eggNOG" id="COG2221">
    <property type="taxonomic scope" value="Bacteria"/>
</dbReference>
<keyword evidence="2" id="KW-0479">Metal-binding</keyword>
<evidence type="ECO:0000256" key="3">
    <source>
        <dbReference type="ARBA" id="ARBA00023002"/>
    </source>
</evidence>
<gene>
    <name evidence="7" type="ORF">HMPREF0872_08375</name>
</gene>
<dbReference type="RefSeq" id="WP_038153236.1">
    <property type="nucleotide sequence ID" value="NZ_JRNT01000041.1"/>
</dbReference>
<dbReference type="InterPro" id="IPR017896">
    <property type="entry name" value="4Fe4S_Fe-S-bd"/>
</dbReference>
<evidence type="ECO:0000256" key="2">
    <source>
        <dbReference type="ARBA" id="ARBA00022723"/>
    </source>
</evidence>
<dbReference type="EMBL" id="JRNT01000041">
    <property type="protein sequence ID" value="KGF46406.1"/>
    <property type="molecule type" value="Genomic_DNA"/>
</dbReference>
<dbReference type="GO" id="GO:0046872">
    <property type="term" value="F:metal ion binding"/>
    <property type="evidence" value="ECO:0007669"/>
    <property type="project" value="UniProtKB-KW"/>
</dbReference>
<dbReference type="PROSITE" id="PS00198">
    <property type="entry name" value="4FE4S_FER_1"/>
    <property type="match status" value="2"/>
</dbReference>
<dbReference type="CDD" id="cd02143">
    <property type="entry name" value="nitroreductase_FeS-like"/>
    <property type="match status" value="1"/>
</dbReference>
<organism evidence="7 8">
    <name type="scientific">Veillonella montpellierensis DNF00314</name>
    <dbReference type="NCBI Taxonomy" id="1401067"/>
    <lineage>
        <taxon>Bacteria</taxon>
        <taxon>Bacillati</taxon>
        <taxon>Bacillota</taxon>
        <taxon>Negativicutes</taxon>
        <taxon>Veillonellales</taxon>
        <taxon>Veillonellaceae</taxon>
        <taxon>Veillonella</taxon>
    </lineage>
</organism>
<dbReference type="SUPFAM" id="SSF55469">
    <property type="entry name" value="FMN-dependent nitroreductase-like"/>
    <property type="match status" value="1"/>
</dbReference>
<sequence>MIFTVNTEVCTKCGLCVAECPTGLLVFTPQGPIKGKGGCISCGHCVAICPTNALDYDKTPRINQFAIDQKQMISPEQAELFLRSRRSIRNYKDKFVPDELIIRLLNVARMAPTATNTQGISYIVIRNKEVLKKISAAVVAWMHKMAKTNAMMRLYVRGVQAEVDKGNDHILRNAPTLVVAIGDKRDRERTHDSGHFALAYAELFAPTIGLGSCWAGFFEHACIYEDDTVLELVGIPSDKMVAGAILLGYPKFRYKNVVDRDPLKVTFQD</sequence>
<evidence type="ECO:0000313" key="8">
    <source>
        <dbReference type="Proteomes" id="UP000029628"/>
    </source>
</evidence>
<reference evidence="7 8" key="1">
    <citation type="submission" date="2014-07" db="EMBL/GenBank/DDBJ databases">
        <authorList>
            <person name="McCorrison J."/>
            <person name="Sanka R."/>
            <person name="Torralba M."/>
            <person name="Gillis M."/>
            <person name="Haft D.H."/>
            <person name="Methe B."/>
            <person name="Sutton G."/>
            <person name="Nelson K.E."/>
        </authorList>
    </citation>
    <scope>NUCLEOTIDE SEQUENCE [LARGE SCALE GENOMIC DNA]</scope>
    <source>
        <strain evidence="7 8">DNF00314</strain>
    </source>
</reference>
<protein>
    <submittedName>
        <fullName evidence="7">(4Fe-4S)-binding protein</fullName>
    </submittedName>
</protein>
<evidence type="ECO:0000256" key="5">
    <source>
        <dbReference type="ARBA" id="ARBA00023014"/>
    </source>
</evidence>
<dbReference type="eggNOG" id="COG0778">
    <property type="taxonomic scope" value="Bacteria"/>
</dbReference>
<evidence type="ECO:0000256" key="1">
    <source>
        <dbReference type="ARBA" id="ARBA00007118"/>
    </source>
</evidence>
<dbReference type="PANTHER" id="PTHR43673">
    <property type="entry name" value="NAD(P)H NITROREDUCTASE YDGI-RELATED"/>
    <property type="match status" value="1"/>
</dbReference>
<dbReference type="SUPFAM" id="SSF54862">
    <property type="entry name" value="4Fe-4S ferredoxins"/>
    <property type="match status" value="1"/>
</dbReference>
<dbReference type="Pfam" id="PF00881">
    <property type="entry name" value="Nitroreductase"/>
    <property type="match status" value="1"/>
</dbReference>
<dbReference type="AlphaFoldDB" id="A0A096AIK9"/>
<dbReference type="InterPro" id="IPR000415">
    <property type="entry name" value="Nitroreductase-like"/>
</dbReference>
<dbReference type="Pfam" id="PF13187">
    <property type="entry name" value="Fer4_9"/>
    <property type="match status" value="1"/>
</dbReference>
<dbReference type="Proteomes" id="UP000029628">
    <property type="component" value="Unassembled WGS sequence"/>
</dbReference>
<evidence type="ECO:0000259" key="6">
    <source>
        <dbReference type="PROSITE" id="PS51379"/>
    </source>
</evidence>
<dbReference type="GO" id="GO:0016491">
    <property type="term" value="F:oxidoreductase activity"/>
    <property type="evidence" value="ECO:0007669"/>
    <property type="project" value="UniProtKB-KW"/>
</dbReference>
<evidence type="ECO:0000256" key="4">
    <source>
        <dbReference type="ARBA" id="ARBA00023004"/>
    </source>
</evidence>
<keyword evidence="5" id="KW-0411">Iron-sulfur</keyword>
<dbReference type="PROSITE" id="PS51379">
    <property type="entry name" value="4FE4S_FER_2"/>
    <property type="match status" value="2"/>
</dbReference>
<dbReference type="InterPro" id="IPR017900">
    <property type="entry name" value="4Fe4S_Fe_S_CS"/>
</dbReference>
<evidence type="ECO:0000313" key="7">
    <source>
        <dbReference type="EMBL" id="KGF46406.1"/>
    </source>
</evidence>
<dbReference type="InterPro" id="IPR029479">
    <property type="entry name" value="Nitroreductase"/>
</dbReference>